<evidence type="ECO:0000256" key="2">
    <source>
        <dbReference type="SAM" id="Phobius"/>
    </source>
</evidence>
<keyword evidence="2" id="KW-1133">Transmembrane helix</keyword>
<dbReference type="PANTHER" id="PTHR34947">
    <property type="entry name" value="TRANSMEMBRANE PROTEIN"/>
    <property type="match status" value="1"/>
</dbReference>
<dbReference type="AlphaFoldDB" id="A0AAN9JN47"/>
<protein>
    <submittedName>
        <fullName evidence="3">Uncharacterized protein</fullName>
    </submittedName>
</protein>
<evidence type="ECO:0000313" key="3">
    <source>
        <dbReference type="EMBL" id="KAK7302325.1"/>
    </source>
</evidence>
<sequence>MDRAKSHKIAALAQSIKAQKHLIKLIQILVSLSVFFFFFSPSSLLTFLYHLNFYFSTFSLQLFTHTIDKNCMFLLCNGLLVFVGITRSLSGSSTGSVDESSKYVKDGSQSPYSDAEANKPIMLVVEKTKEPEEQNSEAEHAIEIKYCDEEGEENIGNMVLEGEEEGKESDQSSLKQEEKPNGERELLGAGDDEEEEKESRIDEFLIGESVEEEEVVEEANSVLSTEELNKKFDDFIRRMKEDLRIEARRQLLMV</sequence>
<feature type="transmembrane region" description="Helical" evidence="2">
    <location>
        <begin position="21"/>
        <end position="39"/>
    </location>
</feature>
<dbReference type="EMBL" id="JAYKXN010000003">
    <property type="protein sequence ID" value="KAK7302325.1"/>
    <property type="molecule type" value="Genomic_DNA"/>
</dbReference>
<dbReference type="PANTHER" id="PTHR34947:SF2">
    <property type="entry name" value="TRANSMEMBRANE PROTEIN"/>
    <property type="match status" value="1"/>
</dbReference>
<dbReference type="Proteomes" id="UP001359559">
    <property type="component" value="Unassembled WGS sequence"/>
</dbReference>
<feature type="region of interest" description="Disordered" evidence="1">
    <location>
        <begin position="91"/>
        <end position="114"/>
    </location>
</feature>
<comment type="caution">
    <text evidence="3">The sequence shown here is derived from an EMBL/GenBank/DDBJ whole genome shotgun (WGS) entry which is preliminary data.</text>
</comment>
<feature type="compositionally biased region" description="Basic and acidic residues" evidence="1">
    <location>
        <begin position="175"/>
        <end position="186"/>
    </location>
</feature>
<gene>
    <name evidence="3" type="ORF">RJT34_13212</name>
</gene>
<organism evidence="3 4">
    <name type="scientific">Clitoria ternatea</name>
    <name type="common">Butterfly pea</name>
    <dbReference type="NCBI Taxonomy" id="43366"/>
    <lineage>
        <taxon>Eukaryota</taxon>
        <taxon>Viridiplantae</taxon>
        <taxon>Streptophyta</taxon>
        <taxon>Embryophyta</taxon>
        <taxon>Tracheophyta</taxon>
        <taxon>Spermatophyta</taxon>
        <taxon>Magnoliopsida</taxon>
        <taxon>eudicotyledons</taxon>
        <taxon>Gunneridae</taxon>
        <taxon>Pentapetalae</taxon>
        <taxon>rosids</taxon>
        <taxon>fabids</taxon>
        <taxon>Fabales</taxon>
        <taxon>Fabaceae</taxon>
        <taxon>Papilionoideae</taxon>
        <taxon>50 kb inversion clade</taxon>
        <taxon>NPAAA clade</taxon>
        <taxon>indigoferoid/millettioid clade</taxon>
        <taxon>Phaseoleae</taxon>
        <taxon>Clitoria</taxon>
    </lineage>
</organism>
<accession>A0AAN9JN47</accession>
<feature type="region of interest" description="Disordered" evidence="1">
    <location>
        <begin position="162"/>
        <end position="201"/>
    </location>
</feature>
<proteinExistence type="predicted"/>
<keyword evidence="4" id="KW-1185">Reference proteome</keyword>
<keyword evidence="2" id="KW-0812">Transmembrane</keyword>
<reference evidence="3 4" key="1">
    <citation type="submission" date="2024-01" db="EMBL/GenBank/DDBJ databases">
        <title>The genomes of 5 underutilized Papilionoideae crops provide insights into root nodulation and disease resistance.</title>
        <authorList>
            <person name="Yuan L."/>
        </authorList>
    </citation>
    <scope>NUCLEOTIDE SEQUENCE [LARGE SCALE GENOMIC DNA]</scope>
    <source>
        <strain evidence="3">LY-2023</strain>
        <tissue evidence="3">Leaf</tissue>
    </source>
</reference>
<name>A0AAN9JN47_CLITE</name>
<evidence type="ECO:0000256" key="1">
    <source>
        <dbReference type="SAM" id="MobiDB-lite"/>
    </source>
</evidence>
<keyword evidence="2" id="KW-0472">Membrane</keyword>
<evidence type="ECO:0000313" key="4">
    <source>
        <dbReference type="Proteomes" id="UP001359559"/>
    </source>
</evidence>